<feature type="transmembrane region" description="Helical" evidence="8">
    <location>
        <begin position="617"/>
        <end position="637"/>
    </location>
</feature>
<reference evidence="10" key="1">
    <citation type="journal article" date="2019" name="Int. J. Syst. Evol. Microbiol.">
        <title>The Global Catalogue of Microorganisms (GCM) 10K type strain sequencing project: providing services to taxonomists for standard genome sequencing and annotation.</title>
        <authorList>
            <consortium name="The Broad Institute Genomics Platform"/>
            <consortium name="The Broad Institute Genome Sequencing Center for Infectious Disease"/>
            <person name="Wu L."/>
            <person name="Ma J."/>
        </authorList>
    </citation>
    <scope>NUCLEOTIDE SEQUENCE [LARGE SCALE GENOMIC DNA]</scope>
    <source>
        <strain evidence="10">CCUG 61696</strain>
    </source>
</reference>
<feature type="transmembrane region" description="Helical" evidence="8">
    <location>
        <begin position="137"/>
        <end position="161"/>
    </location>
</feature>
<keyword evidence="5 8" id="KW-0812">Transmembrane</keyword>
<organism evidence="9 10">
    <name type="scientific">Methylopila musalis</name>
    <dbReference type="NCBI Taxonomy" id="1134781"/>
    <lineage>
        <taxon>Bacteria</taxon>
        <taxon>Pseudomonadati</taxon>
        <taxon>Pseudomonadota</taxon>
        <taxon>Alphaproteobacteria</taxon>
        <taxon>Hyphomicrobiales</taxon>
        <taxon>Methylopilaceae</taxon>
        <taxon>Methylopila</taxon>
    </lineage>
</organism>
<dbReference type="PANTHER" id="PTHR30472:SF37">
    <property type="entry name" value="FE(3+) DICITRATE TRANSPORT SYSTEM PERMEASE PROTEIN FECD-RELATED"/>
    <property type="match status" value="1"/>
</dbReference>
<evidence type="ECO:0000256" key="5">
    <source>
        <dbReference type="ARBA" id="ARBA00022692"/>
    </source>
</evidence>
<keyword evidence="4" id="KW-1003">Cell membrane</keyword>
<feature type="transmembrane region" description="Helical" evidence="8">
    <location>
        <begin position="504"/>
        <end position="528"/>
    </location>
</feature>
<feature type="transmembrane region" description="Helical" evidence="8">
    <location>
        <begin position="462"/>
        <end position="484"/>
    </location>
</feature>
<dbReference type="RefSeq" id="WP_378773803.1">
    <property type="nucleotide sequence ID" value="NZ_JBHTMX010000003.1"/>
</dbReference>
<sequence length="639" mass="63409">MTPRVVLAAAKLAAAAALFAVSATRLTPPGEWLSALLAPPPSDVSAMIAHYTLFPRAAVALAAGAALALSGLILQIALDNPLAEPSTTGVSAGAVLALALFGSAGLSGASQSLVALAGGLTAVAFTLALASRGGMKPATIVIAGLVLSFAASAATTLIALFNHEWMRSLFLWSSGSLRQNDWSAAANLVAFLAVSWLAAAGLVRAFTLAALRDTGAAALGGDPKAIRLTGLALAAGLAALTTAEVGAIAFVGLAAPHLARAVGARTVGARLLWTPIYGAGLLWLTDEMVKLIPLDLPTGAATGLLGAPLLMALAARMRRPSLALAPLSAPPRRLHPRWVALVVAVLVALAVALAVERTADGWTLATLDQTFDYRVPRVLAAFGAGLSVAVAGALLQRMTGNVMASPDMIGVSAGAALGFLVLLYAAPMAGAGAQLVAGGLGAGVAAVWALKGVGRGAPLEQPLLLGVSVASAFTGVVSFLLASGDPRMALAVTWLSGSTYQADAGRALVILVVAAGGLAAALALARPLQLLPLGSVARSSGLRVGRAQALTLALASVLTAAATLVIGPLSFVGLVAPHAARSAGCRSPASLLAGSALIGGAFLASADWIGRVALFPYEVPAGVIAMLLGGAAALVALSR</sequence>
<evidence type="ECO:0000256" key="2">
    <source>
        <dbReference type="ARBA" id="ARBA00007935"/>
    </source>
</evidence>
<feature type="transmembrane region" description="Helical" evidence="8">
    <location>
        <begin position="591"/>
        <end position="610"/>
    </location>
</feature>
<keyword evidence="3" id="KW-0813">Transport</keyword>
<feature type="transmembrane region" description="Helical" evidence="8">
    <location>
        <begin position="90"/>
        <end position="106"/>
    </location>
</feature>
<dbReference type="Proteomes" id="UP001597171">
    <property type="component" value="Unassembled WGS sequence"/>
</dbReference>
<comment type="subcellular location">
    <subcellularLocation>
        <location evidence="1">Cell membrane</location>
        <topology evidence="1">Multi-pass membrane protein</topology>
    </subcellularLocation>
</comment>
<dbReference type="InterPro" id="IPR000522">
    <property type="entry name" value="ABC_transptr_permease_BtuC"/>
</dbReference>
<keyword evidence="6 8" id="KW-1133">Transmembrane helix</keyword>
<evidence type="ECO:0000256" key="4">
    <source>
        <dbReference type="ARBA" id="ARBA00022475"/>
    </source>
</evidence>
<dbReference type="CDD" id="cd06550">
    <property type="entry name" value="TM_ABC_iron-siderophores_like"/>
    <property type="match status" value="1"/>
</dbReference>
<feature type="transmembrane region" description="Helical" evidence="8">
    <location>
        <begin position="549"/>
        <end position="571"/>
    </location>
</feature>
<feature type="transmembrane region" description="Helical" evidence="8">
    <location>
        <begin position="267"/>
        <end position="284"/>
    </location>
</feature>
<evidence type="ECO:0000256" key="3">
    <source>
        <dbReference type="ARBA" id="ARBA00022448"/>
    </source>
</evidence>
<dbReference type="Pfam" id="PF01032">
    <property type="entry name" value="FecCD"/>
    <property type="match status" value="2"/>
</dbReference>
<evidence type="ECO:0000256" key="7">
    <source>
        <dbReference type="ARBA" id="ARBA00023136"/>
    </source>
</evidence>
<dbReference type="EMBL" id="JBHTMX010000003">
    <property type="protein sequence ID" value="MFD1330632.1"/>
    <property type="molecule type" value="Genomic_DNA"/>
</dbReference>
<feature type="transmembrane region" description="Helical" evidence="8">
    <location>
        <begin position="296"/>
        <end position="317"/>
    </location>
</feature>
<name>A0ABW3Z3Y1_9HYPH</name>
<evidence type="ECO:0000256" key="8">
    <source>
        <dbReference type="SAM" id="Phobius"/>
    </source>
</evidence>
<dbReference type="PANTHER" id="PTHR30472">
    <property type="entry name" value="FERRIC ENTEROBACTIN TRANSPORT SYSTEM PERMEASE PROTEIN"/>
    <property type="match status" value="1"/>
</dbReference>
<protein>
    <submittedName>
        <fullName evidence="9">Iron ABC transporter permease</fullName>
    </submittedName>
</protein>
<accession>A0ABW3Z3Y1</accession>
<comment type="caution">
    <text evidence="9">The sequence shown here is derived from an EMBL/GenBank/DDBJ whole genome shotgun (WGS) entry which is preliminary data.</text>
</comment>
<evidence type="ECO:0000256" key="1">
    <source>
        <dbReference type="ARBA" id="ARBA00004651"/>
    </source>
</evidence>
<feature type="transmembrane region" description="Helical" evidence="8">
    <location>
        <begin position="182"/>
        <end position="211"/>
    </location>
</feature>
<comment type="similarity">
    <text evidence="2">Belongs to the binding-protein-dependent transport system permease family. FecCD subfamily.</text>
</comment>
<feature type="transmembrane region" description="Helical" evidence="8">
    <location>
        <begin position="407"/>
        <end position="426"/>
    </location>
</feature>
<keyword evidence="7 8" id="KW-0472">Membrane</keyword>
<evidence type="ECO:0000313" key="10">
    <source>
        <dbReference type="Proteomes" id="UP001597171"/>
    </source>
</evidence>
<feature type="transmembrane region" description="Helical" evidence="8">
    <location>
        <begin position="231"/>
        <end position="255"/>
    </location>
</feature>
<dbReference type="InterPro" id="IPR037294">
    <property type="entry name" value="ABC_BtuC-like"/>
</dbReference>
<dbReference type="Gene3D" id="1.10.3470.10">
    <property type="entry name" value="ABC transporter involved in vitamin B12 uptake, BtuC"/>
    <property type="match status" value="2"/>
</dbReference>
<proteinExistence type="inferred from homology"/>
<gene>
    <name evidence="9" type="ORF">ACFQ4O_01305</name>
</gene>
<evidence type="ECO:0000313" key="9">
    <source>
        <dbReference type="EMBL" id="MFD1330632.1"/>
    </source>
</evidence>
<feature type="transmembrane region" description="Helical" evidence="8">
    <location>
        <begin position="113"/>
        <end position="131"/>
    </location>
</feature>
<feature type="transmembrane region" description="Helical" evidence="8">
    <location>
        <begin position="58"/>
        <end position="78"/>
    </location>
</feature>
<feature type="transmembrane region" description="Helical" evidence="8">
    <location>
        <begin position="338"/>
        <end position="355"/>
    </location>
</feature>
<dbReference type="SUPFAM" id="SSF81345">
    <property type="entry name" value="ABC transporter involved in vitamin B12 uptake, BtuC"/>
    <property type="match status" value="2"/>
</dbReference>
<keyword evidence="10" id="KW-1185">Reference proteome</keyword>
<feature type="transmembrane region" description="Helical" evidence="8">
    <location>
        <begin position="375"/>
        <end position="395"/>
    </location>
</feature>
<evidence type="ECO:0000256" key="6">
    <source>
        <dbReference type="ARBA" id="ARBA00022989"/>
    </source>
</evidence>